<dbReference type="InterPro" id="IPR001631">
    <property type="entry name" value="TopoI"/>
</dbReference>
<dbReference type="EC" id="5.6.2.1" evidence="3"/>
<dbReference type="Pfam" id="PF21338">
    <property type="entry name" value="Top1B_N_bact"/>
    <property type="match status" value="1"/>
</dbReference>
<evidence type="ECO:0000259" key="8">
    <source>
        <dbReference type="Pfam" id="PF21338"/>
    </source>
</evidence>
<dbReference type="InterPro" id="IPR014711">
    <property type="entry name" value="TopoI_cat_a-hlx-sub_euk"/>
</dbReference>
<gene>
    <name evidence="9" type="ORF">SAMN05216184_104164</name>
</gene>
<evidence type="ECO:0000256" key="1">
    <source>
        <dbReference type="ARBA" id="ARBA00000213"/>
    </source>
</evidence>
<dbReference type="PRINTS" id="PR00416">
    <property type="entry name" value="EUTPISMRASEI"/>
</dbReference>
<dbReference type="AlphaFoldDB" id="A0A2Y9A954"/>
<comment type="similarity">
    <text evidence="2">Belongs to the type IB topoisomerase family.</text>
</comment>
<dbReference type="Proteomes" id="UP000250222">
    <property type="component" value="Unassembled WGS sequence"/>
</dbReference>
<evidence type="ECO:0000259" key="7">
    <source>
        <dbReference type="Pfam" id="PF01028"/>
    </source>
</evidence>
<dbReference type="InterPro" id="IPR011010">
    <property type="entry name" value="DNA_brk_join_enz"/>
</dbReference>
<keyword evidence="5" id="KW-0238">DNA-binding</keyword>
<dbReference type="SUPFAM" id="SSF56349">
    <property type="entry name" value="DNA breaking-rejoining enzymes"/>
    <property type="match status" value="1"/>
</dbReference>
<dbReference type="Gene3D" id="1.10.132.120">
    <property type="match status" value="1"/>
</dbReference>
<evidence type="ECO:0000256" key="5">
    <source>
        <dbReference type="ARBA" id="ARBA00023125"/>
    </source>
</evidence>
<feature type="domain" description="DNA topoisomerase I catalytic core eukaryotic-type" evidence="7">
    <location>
        <begin position="83"/>
        <end position="288"/>
    </location>
</feature>
<dbReference type="RefSeq" id="WP_258369316.1">
    <property type="nucleotide sequence ID" value="NZ_QKLZ01000004.1"/>
</dbReference>
<keyword evidence="6 9" id="KW-0413">Isomerase</keyword>
<sequence>MRLRKVRVDSPGLTRRRAGKGYMFLDADGRRVTDPEVVERCRSLVIPPAWRDVWICPDPAGHIQAVGIDDAGRRQYLYHDVWRARRERAKYRHVLEVATRLPEARGQVAEHLALPRLTREQSLAIAFRLLDRGAFRIGGETYAARHETYGLATLRKDHLRIRADGTLSFQYTAKSGLPRSLELHDPELTGPLTTLRRRRGGGVELLAYRNGSRWVDLSTADINAYLKELLGPDASAKDFRTWRGTVIAAVHLARAEDVSTARKRQAAVREAVKRVAEDLGNTPAVSRASYIDPQVIDSFERGTTIPPDAAAPGEIEVRTGLAPAEQAVIDLLS</sequence>
<dbReference type="Pfam" id="PF01028">
    <property type="entry name" value="Topoisom_I"/>
    <property type="match status" value="1"/>
</dbReference>
<evidence type="ECO:0000256" key="3">
    <source>
        <dbReference type="ARBA" id="ARBA00012891"/>
    </source>
</evidence>
<keyword evidence="10" id="KW-1185">Reference proteome</keyword>
<feature type="domain" description="DNA topoisomerase IB N-terminal" evidence="8">
    <location>
        <begin position="21"/>
        <end position="69"/>
    </location>
</feature>
<accession>A0A2Y9A954</accession>
<evidence type="ECO:0000313" key="10">
    <source>
        <dbReference type="Proteomes" id="UP000250222"/>
    </source>
</evidence>
<dbReference type="GO" id="GO:0003677">
    <property type="term" value="F:DNA binding"/>
    <property type="evidence" value="ECO:0007669"/>
    <property type="project" value="UniProtKB-KW"/>
</dbReference>
<dbReference type="Gene3D" id="3.30.66.10">
    <property type="entry name" value="DNA topoisomerase I domain"/>
    <property type="match status" value="1"/>
</dbReference>
<evidence type="ECO:0000256" key="2">
    <source>
        <dbReference type="ARBA" id="ARBA00006645"/>
    </source>
</evidence>
<organism evidence="9 10">
    <name type="scientific">Georgenia satyanarayanai</name>
    <dbReference type="NCBI Taxonomy" id="860221"/>
    <lineage>
        <taxon>Bacteria</taxon>
        <taxon>Bacillati</taxon>
        <taxon>Actinomycetota</taxon>
        <taxon>Actinomycetes</taxon>
        <taxon>Micrococcales</taxon>
        <taxon>Bogoriellaceae</taxon>
        <taxon>Georgenia</taxon>
    </lineage>
</organism>
<dbReference type="Gene3D" id="3.90.15.10">
    <property type="entry name" value="Topoisomerase I, Chain A, domain 3"/>
    <property type="match status" value="1"/>
</dbReference>
<evidence type="ECO:0000256" key="6">
    <source>
        <dbReference type="ARBA" id="ARBA00023235"/>
    </source>
</evidence>
<evidence type="ECO:0000256" key="4">
    <source>
        <dbReference type="ARBA" id="ARBA00023029"/>
    </source>
</evidence>
<dbReference type="EMBL" id="UETB01000004">
    <property type="protein sequence ID" value="SSA40486.1"/>
    <property type="molecule type" value="Genomic_DNA"/>
</dbReference>
<evidence type="ECO:0000313" key="9">
    <source>
        <dbReference type="EMBL" id="SSA40486.1"/>
    </source>
</evidence>
<dbReference type="SUPFAM" id="SSF55869">
    <property type="entry name" value="DNA topoisomerase I domain"/>
    <property type="match status" value="1"/>
</dbReference>
<proteinExistence type="inferred from homology"/>
<protein>
    <recommendedName>
        <fullName evidence="3">DNA topoisomerase</fullName>
        <ecNumber evidence="3">5.6.2.1</ecNumber>
    </recommendedName>
</protein>
<reference evidence="9 10" key="1">
    <citation type="submission" date="2016-10" db="EMBL/GenBank/DDBJ databases">
        <authorList>
            <person name="Cai Z."/>
        </authorList>
    </citation>
    <scope>NUCLEOTIDE SEQUENCE [LARGE SCALE GENOMIC DNA]</scope>
    <source>
        <strain evidence="9 10">CGMCC 1.10826</strain>
    </source>
</reference>
<name>A0A2Y9A954_9MICO</name>
<dbReference type="GO" id="GO:0006265">
    <property type="term" value="P:DNA topological change"/>
    <property type="evidence" value="ECO:0007669"/>
    <property type="project" value="InterPro"/>
</dbReference>
<comment type="catalytic activity">
    <reaction evidence="1">
        <text>ATP-independent breakage of single-stranded DNA, followed by passage and rejoining.</text>
        <dbReference type="EC" id="5.6.2.1"/>
    </reaction>
</comment>
<dbReference type="InterPro" id="IPR049331">
    <property type="entry name" value="Top1B_N_bact"/>
</dbReference>
<dbReference type="InterPro" id="IPR013500">
    <property type="entry name" value="TopoI_cat_euk"/>
</dbReference>
<keyword evidence="4" id="KW-0799">Topoisomerase</keyword>
<dbReference type="InterPro" id="IPR035447">
    <property type="entry name" value="DNA_topo_I_N_sf"/>
</dbReference>
<dbReference type="PROSITE" id="PS52038">
    <property type="entry name" value="TOPO_IB_2"/>
    <property type="match status" value="1"/>
</dbReference>
<dbReference type="GO" id="GO:0003917">
    <property type="term" value="F:DNA topoisomerase type I (single strand cut, ATP-independent) activity"/>
    <property type="evidence" value="ECO:0007669"/>
    <property type="project" value="UniProtKB-EC"/>
</dbReference>